<dbReference type="AlphaFoldDB" id="A0A543ARR2"/>
<evidence type="ECO:0000313" key="3">
    <source>
        <dbReference type="Proteomes" id="UP000317043"/>
    </source>
</evidence>
<gene>
    <name evidence="2" type="ORF">FB566_0761</name>
</gene>
<dbReference type="OrthoDB" id="6397760at2"/>
<dbReference type="Proteomes" id="UP000317043">
    <property type="component" value="Unassembled WGS sequence"/>
</dbReference>
<dbReference type="InterPro" id="IPR029045">
    <property type="entry name" value="ClpP/crotonase-like_dom_sf"/>
</dbReference>
<name>A0A543ARR2_9ACTN</name>
<comment type="caution">
    <text evidence="2">The sequence shown here is derived from an EMBL/GenBank/DDBJ whole genome shotgun (WGS) entry which is preliminary data.</text>
</comment>
<dbReference type="Gene3D" id="3.90.226.10">
    <property type="entry name" value="2-enoyl-CoA Hydratase, Chain A, domain 1"/>
    <property type="match status" value="1"/>
</dbReference>
<keyword evidence="3" id="KW-1185">Reference proteome</keyword>
<dbReference type="GO" id="GO:0008236">
    <property type="term" value="F:serine-type peptidase activity"/>
    <property type="evidence" value="ECO:0007669"/>
    <property type="project" value="InterPro"/>
</dbReference>
<dbReference type="GO" id="GO:0006508">
    <property type="term" value="P:proteolysis"/>
    <property type="evidence" value="ECO:0007669"/>
    <property type="project" value="InterPro"/>
</dbReference>
<dbReference type="Pfam" id="PF11918">
    <property type="entry name" value="Peptidase_S41_N"/>
    <property type="match status" value="1"/>
</dbReference>
<evidence type="ECO:0000313" key="2">
    <source>
        <dbReference type="EMBL" id="TQL75264.1"/>
    </source>
</evidence>
<sequence length="322" mass="35192">MSPHPLVDSALDLLTANYVFPDRAQEIAEYVRSRMADGAYDGLTDQALCEAVTIDLQTHHHDRHLRLLWHDEPREETGDEAEAQATMMADWRERQRLSGGGITRIRLLPGNVGLLELALVGSPDLVGPRYAAAMRQLADTYALILDMRGNRGGEPHGAALFCSYFFDDEPVLLNEIYDGGSGETRQMWSVAAVEGPRYLGRPVYLLTGAATFSGGEDIAYTLQQHRKVTVIGQTSRGGAHPTQYFPVGPHQDITIPIARTINPVSGTNWEGVGVVPDHEVPESEAETVAHRRALEHVVTLPAESAAAREVLAQAEKALADTE</sequence>
<dbReference type="EMBL" id="VFOW01000001">
    <property type="protein sequence ID" value="TQL75264.1"/>
    <property type="molecule type" value="Genomic_DNA"/>
</dbReference>
<proteinExistence type="predicted"/>
<accession>A0A543ARR2</accession>
<dbReference type="RefSeq" id="WP_142034991.1">
    <property type="nucleotide sequence ID" value="NZ_JBHTGS010000001.1"/>
</dbReference>
<dbReference type="SUPFAM" id="SSF52096">
    <property type="entry name" value="ClpP/crotonase"/>
    <property type="match status" value="1"/>
</dbReference>
<dbReference type="InterPro" id="IPR005151">
    <property type="entry name" value="Tail-specific_protease"/>
</dbReference>
<reference evidence="2 3" key="1">
    <citation type="submission" date="2019-06" db="EMBL/GenBank/DDBJ databases">
        <title>Sequencing the genomes of 1000 actinobacteria strains.</title>
        <authorList>
            <person name="Klenk H.-P."/>
        </authorList>
    </citation>
    <scope>NUCLEOTIDE SEQUENCE [LARGE SCALE GENOMIC DNA]</scope>
    <source>
        <strain evidence="2 3">DSM 45928</strain>
    </source>
</reference>
<feature type="domain" description="Tail specific protease" evidence="1">
    <location>
        <begin position="83"/>
        <end position="281"/>
    </location>
</feature>
<dbReference type="Pfam" id="PF03572">
    <property type="entry name" value="Peptidase_S41"/>
    <property type="match status" value="1"/>
</dbReference>
<dbReference type="Gene3D" id="3.30.750.44">
    <property type="match status" value="1"/>
</dbReference>
<dbReference type="CDD" id="cd07563">
    <property type="entry name" value="Peptidase_S41_IRBP"/>
    <property type="match status" value="1"/>
</dbReference>
<dbReference type="SMART" id="SM00245">
    <property type="entry name" value="TSPc"/>
    <property type="match status" value="1"/>
</dbReference>
<dbReference type="PANTHER" id="PTHR11261:SF3">
    <property type="entry name" value="RETINOL-BINDING PROTEIN 3"/>
    <property type="match status" value="1"/>
</dbReference>
<organism evidence="2 3">
    <name type="scientific">Stackebrandtia endophytica</name>
    <dbReference type="NCBI Taxonomy" id="1496996"/>
    <lineage>
        <taxon>Bacteria</taxon>
        <taxon>Bacillati</taxon>
        <taxon>Actinomycetota</taxon>
        <taxon>Actinomycetes</taxon>
        <taxon>Glycomycetales</taxon>
        <taxon>Glycomycetaceae</taxon>
        <taxon>Stackebrandtia</taxon>
    </lineage>
</organism>
<evidence type="ECO:0000259" key="1">
    <source>
        <dbReference type="SMART" id="SM00245"/>
    </source>
</evidence>
<dbReference type="InParanoid" id="A0A543ARR2"/>
<protein>
    <submittedName>
        <fullName evidence="2">Peptidase S41-like protein</fullName>
    </submittedName>
</protein>
<dbReference type="PANTHER" id="PTHR11261">
    <property type="entry name" value="INTERPHOTORECEPTOR RETINOID-BINDING PROTEIN"/>
    <property type="match status" value="1"/>
</dbReference>